<protein>
    <submittedName>
        <fullName evidence="1">Uncharacterized protein</fullName>
    </submittedName>
</protein>
<dbReference type="OrthoDB" id="3251057at2759"/>
<feature type="non-terminal residue" evidence="1">
    <location>
        <position position="194"/>
    </location>
</feature>
<dbReference type="HOGENOM" id="CLU_050717_1_0_1"/>
<proteinExistence type="predicted"/>
<name>A0A0D0DSB0_9AGAM</name>
<evidence type="ECO:0000313" key="1">
    <source>
        <dbReference type="EMBL" id="KIK90921.1"/>
    </source>
</evidence>
<reference evidence="1 2" key="1">
    <citation type="submission" date="2014-04" db="EMBL/GenBank/DDBJ databases">
        <authorList>
            <consortium name="DOE Joint Genome Institute"/>
            <person name="Kuo A."/>
            <person name="Kohler A."/>
            <person name="Jargeat P."/>
            <person name="Nagy L.G."/>
            <person name="Floudas D."/>
            <person name="Copeland A."/>
            <person name="Barry K.W."/>
            <person name="Cichocki N."/>
            <person name="Veneault-Fourrey C."/>
            <person name="LaButti K."/>
            <person name="Lindquist E.A."/>
            <person name="Lipzen A."/>
            <person name="Lundell T."/>
            <person name="Morin E."/>
            <person name="Murat C."/>
            <person name="Sun H."/>
            <person name="Tunlid A."/>
            <person name="Henrissat B."/>
            <person name="Grigoriev I.V."/>
            <person name="Hibbett D.S."/>
            <person name="Martin F."/>
            <person name="Nordberg H.P."/>
            <person name="Cantor M.N."/>
            <person name="Hua S.X."/>
        </authorList>
    </citation>
    <scope>NUCLEOTIDE SEQUENCE [LARGE SCALE GENOMIC DNA]</scope>
    <source>
        <strain evidence="1 2">Ve08.2h10</strain>
    </source>
</reference>
<sequence>KKVHGSTTIGEQFAVLHAANKNHLQGDKEALDWQVPTQWNSDLACLDAHLYFRVMVQQLTGVSELKAFRLTEDQWPLATVLADVLSLLNDPTKLFSRVEVPLIPSAMPMLTTIKNILCNVSNNTTVTSVIRIAAHASVLLSEKYYNVMEECKVYQISIVMSPDKKLHWFWANGHSFKVIARLRTFIVAQWTENY</sequence>
<gene>
    <name evidence="1" type="ORF">PAXRUDRAFT_95593</name>
</gene>
<dbReference type="InParanoid" id="A0A0D0DSB0"/>
<organism evidence="1 2">
    <name type="scientific">Paxillus rubicundulus Ve08.2h10</name>
    <dbReference type="NCBI Taxonomy" id="930991"/>
    <lineage>
        <taxon>Eukaryota</taxon>
        <taxon>Fungi</taxon>
        <taxon>Dikarya</taxon>
        <taxon>Basidiomycota</taxon>
        <taxon>Agaricomycotina</taxon>
        <taxon>Agaricomycetes</taxon>
        <taxon>Agaricomycetidae</taxon>
        <taxon>Boletales</taxon>
        <taxon>Paxilineae</taxon>
        <taxon>Paxillaceae</taxon>
        <taxon>Paxillus</taxon>
    </lineage>
</organism>
<dbReference type="Proteomes" id="UP000054538">
    <property type="component" value="Unassembled WGS sequence"/>
</dbReference>
<keyword evidence="2" id="KW-1185">Reference proteome</keyword>
<evidence type="ECO:0000313" key="2">
    <source>
        <dbReference type="Proteomes" id="UP000054538"/>
    </source>
</evidence>
<reference evidence="2" key="2">
    <citation type="submission" date="2015-01" db="EMBL/GenBank/DDBJ databases">
        <title>Evolutionary Origins and Diversification of the Mycorrhizal Mutualists.</title>
        <authorList>
            <consortium name="DOE Joint Genome Institute"/>
            <consortium name="Mycorrhizal Genomics Consortium"/>
            <person name="Kohler A."/>
            <person name="Kuo A."/>
            <person name="Nagy L.G."/>
            <person name="Floudas D."/>
            <person name="Copeland A."/>
            <person name="Barry K.W."/>
            <person name="Cichocki N."/>
            <person name="Veneault-Fourrey C."/>
            <person name="LaButti K."/>
            <person name="Lindquist E.A."/>
            <person name="Lipzen A."/>
            <person name="Lundell T."/>
            <person name="Morin E."/>
            <person name="Murat C."/>
            <person name="Riley R."/>
            <person name="Ohm R."/>
            <person name="Sun H."/>
            <person name="Tunlid A."/>
            <person name="Henrissat B."/>
            <person name="Grigoriev I.V."/>
            <person name="Hibbett D.S."/>
            <person name="Martin F."/>
        </authorList>
    </citation>
    <scope>NUCLEOTIDE SEQUENCE [LARGE SCALE GENOMIC DNA]</scope>
    <source>
        <strain evidence="2">Ve08.2h10</strain>
    </source>
</reference>
<dbReference type="EMBL" id="KN825452">
    <property type="protein sequence ID" value="KIK90921.1"/>
    <property type="molecule type" value="Genomic_DNA"/>
</dbReference>
<accession>A0A0D0DSB0</accession>
<feature type="non-terminal residue" evidence="1">
    <location>
        <position position="1"/>
    </location>
</feature>
<dbReference type="AlphaFoldDB" id="A0A0D0DSB0"/>